<evidence type="ECO:0000256" key="8">
    <source>
        <dbReference type="ARBA" id="ARBA00022967"/>
    </source>
</evidence>
<dbReference type="SUPFAM" id="SSF52540">
    <property type="entry name" value="P-loop containing nucleoside triphosphate hydrolases"/>
    <property type="match status" value="2"/>
</dbReference>
<feature type="domain" description="ABC transporter" evidence="10">
    <location>
        <begin position="256"/>
        <end position="500"/>
    </location>
</feature>
<keyword evidence="8" id="KW-1278">Translocase</keyword>
<dbReference type="PROSITE" id="PS50893">
    <property type="entry name" value="ABC_TRANSPORTER_2"/>
    <property type="match status" value="2"/>
</dbReference>
<evidence type="ECO:0000256" key="7">
    <source>
        <dbReference type="ARBA" id="ARBA00022840"/>
    </source>
</evidence>
<keyword evidence="2" id="KW-0813">Transport</keyword>
<dbReference type="FunFam" id="3.40.50.300:FF:000127">
    <property type="entry name" value="Ribose import ATP-binding protein RbsA"/>
    <property type="match status" value="1"/>
</dbReference>
<name>A0A849L468_9RHOB</name>
<organism evidence="11 12">
    <name type="scientific">Halovulum dunhuangense</name>
    <dbReference type="NCBI Taxonomy" id="1505036"/>
    <lineage>
        <taxon>Bacteria</taxon>
        <taxon>Pseudomonadati</taxon>
        <taxon>Pseudomonadota</taxon>
        <taxon>Alphaproteobacteria</taxon>
        <taxon>Rhodobacterales</taxon>
        <taxon>Paracoccaceae</taxon>
        <taxon>Halovulum</taxon>
    </lineage>
</organism>
<accession>A0A849L468</accession>
<dbReference type="SMART" id="SM00382">
    <property type="entry name" value="AAA"/>
    <property type="match status" value="2"/>
</dbReference>
<sequence length="507" mass="54218">MKVELSAITKRFGPVTANEDVSLRIRPGQVLGLLGENGAGKSTLMNVLCGLHAPDAGEILIDGRPVRFRGPGDAIAAGIGMVHQHFMLVPVFTVAENVVLGVEPVGRLDRLDLPRARAEVRRIGQEYGLAVDPDARIETLPVGIQQRVEIIKVLFRSAQVLILDEPTAVLTPQEVEEFFRIVRSLRDAGKALVFITHKLHEIRAIADHIAVLRRGRIVGEADPGDADPATLAEMMVGRPVRFEVDKAPARPAAPILEVEGLRVLREGGAQALQGIDLTLRSGEILGIAGVQGNGQSALVEALTGLAPVAAGSVRFDGQDITHASVRARHRMGIAHIPEDRQKSGMIAKFTVAENMVLDSYYGAEYGRGPAIRWPDVERAAARMALDFDVRTPSVHQPAGHLSGGNQQKLVVARELSRDTRLVIAAQPTRGLDVGSIEYIHKRLVAARDEGDGVLIVSSELDEILGLSDRVLVMFQGRIVAAFDAGDGPIDRNAVGLAMAGAGIGDAA</sequence>
<gene>
    <name evidence="11" type="ORF">HMH01_11940</name>
</gene>
<keyword evidence="9" id="KW-0472">Membrane</keyword>
<dbReference type="Pfam" id="PF00005">
    <property type="entry name" value="ABC_tran"/>
    <property type="match status" value="2"/>
</dbReference>
<proteinExistence type="predicted"/>
<dbReference type="GO" id="GO:0016887">
    <property type="term" value="F:ATP hydrolysis activity"/>
    <property type="evidence" value="ECO:0007669"/>
    <property type="project" value="InterPro"/>
</dbReference>
<reference evidence="11 12" key="1">
    <citation type="submission" date="2020-05" db="EMBL/GenBank/DDBJ databases">
        <title>Gimesia benthica sp. nov., a novel planctomycete isolated from a deep-sea water sample of the Northwest Indian Ocean.</title>
        <authorList>
            <person name="Wang J."/>
            <person name="Ruan C."/>
            <person name="Song L."/>
            <person name="Zhu Y."/>
            <person name="Li A."/>
            <person name="Zheng X."/>
            <person name="Wang L."/>
            <person name="Lu Z."/>
            <person name="Huang Y."/>
            <person name="Du W."/>
            <person name="Zhou Y."/>
            <person name="Huang L."/>
            <person name="Dai X."/>
        </authorList>
    </citation>
    <scope>NUCLEOTIDE SEQUENCE [LARGE SCALE GENOMIC DNA]</scope>
    <source>
        <strain evidence="11 12">YYQ-30</strain>
    </source>
</reference>
<evidence type="ECO:0000256" key="9">
    <source>
        <dbReference type="ARBA" id="ARBA00023136"/>
    </source>
</evidence>
<evidence type="ECO:0000256" key="2">
    <source>
        <dbReference type="ARBA" id="ARBA00022448"/>
    </source>
</evidence>
<dbReference type="CDD" id="cd03216">
    <property type="entry name" value="ABC_Carb_Monos_I"/>
    <property type="match status" value="1"/>
</dbReference>
<dbReference type="InterPro" id="IPR027417">
    <property type="entry name" value="P-loop_NTPase"/>
</dbReference>
<dbReference type="GO" id="GO:0005524">
    <property type="term" value="F:ATP binding"/>
    <property type="evidence" value="ECO:0007669"/>
    <property type="project" value="UniProtKB-KW"/>
</dbReference>
<evidence type="ECO:0000256" key="5">
    <source>
        <dbReference type="ARBA" id="ARBA00022737"/>
    </source>
</evidence>
<comment type="subcellular location">
    <subcellularLocation>
        <location evidence="1">Cell membrane</location>
        <topology evidence="1">Peripheral membrane protein</topology>
    </subcellularLocation>
</comment>
<dbReference type="Proteomes" id="UP000572377">
    <property type="component" value="Unassembled WGS sequence"/>
</dbReference>
<dbReference type="EMBL" id="JABFBC010000002">
    <property type="protein sequence ID" value="NNU81146.1"/>
    <property type="molecule type" value="Genomic_DNA"/>
</dbReference>
<comment type="caution">
    <text evidence="11">The sequence shown here is derived from an EMBL/GenBank/DDBJ whole genome shotgun (WGS) entry which is preliminary data.</text>
</comment>
<dbReference type="InterPro" id="IPR003439">
    <property type="entry name" value="ABC_transporter-like_ATP-bd"/>
</dbReference>
<dbReference type="CDD" id="cd03215">
    <property type="entry name" value="ABC_Carb_Monos_II"/>
    <property type="match status" value="1"/>
</dbReference>
<feature type="domain" description="ABC transporter" evidence="10">
    <location>
        <begin position="3"/>
        <end position="239"/>
    </location>
</feature>
<evidence type="ECO:0000256" key="6">
    <source>
        <dbReference type="ARBA" id="ARBA00022741"/>
    </source>
</evidence>
<keyword evidence="7 11" id="KW-0067">ATP-binding</keyword>
<dbReference type="AlphaFoldDB" id="A0A849L468"/>
<dbReference type="PROSITE" id="PS00211">
    <property type="entry name" value="ABC_TRANSPORTER_1"/>
    <property type="match status" value="1"/>
</dbReference>
<keyword evidence="6" id="KW-0547">Nucleotide-binding</keyword>
<dbReference type="GO" id="GO:0005886">
    <property type="term" value="C:plasma membrane"/>
    <property type="evidence" value="ECO:0007669"/>
    <property type="project" value="UniProtKB-SubCell"/>
</dbReference>
<dbReference type="InterPro" id="IPR003593">
    <property type="entry name" value="AAA+_ATPase"/>
</dbReference>
<dbReference type="InterPro" id="IPR050107">
    <property type="entry name" value="ABC_carbohydrate_import_ATPase"/>
</dbReference>
<keyword evidence="5" id="KW-0677">Repeat</keyword>
<protein>
    <submittedName>
        <fullName evidence="11">ABC transporter ATP-binding protein</fullName>
    </submittedName>
</protein>
<keyword evidence="4" id="KW-0762">Sugar transport</keyword>
<keyword evidence="12" id="KW-1185">Reference proteome</keyword>
<dbReference type="PANTHER" id="PTHR43790:SF4">
    <property type="entry name" value="GUANOSINE IMPORT ATP-BINDING PROTEIN NUPO"/>
    <property type="match status" value="1"/>
</dbReference>
<dbReference type="InterPro" id="IPR017871">
    <property type="entry name" value="ABC_transporter-like_CS"/>
</dbReference>
<dbReference type="RefSeq" id="WP_171325844.1">
    <property type="nucleotide sequence ID" value="NZ_JABFBC010000002.1"/>
</dbReference>
<evidence type="ECO:0000256" key="4">
    <source>
        <dbReference type="ARBA" id="ARBA00022597"/>
    </source>
</evidence>
<evidence type="ECO:0000313" key="12">
    <source>
        <dbReference type="Proteomes" id="UP000572377"/>
    </source>
</evidence>
<evidence type="ECO:0000313" key="11">
    <source>
        <dbReference type="EMBL" id="NNU81146.1"/>
    </source>
</evidence>
<evidence type="ECO:0000256" key="3">
    <source>
        <dbReference type="ARBA" id="ARBA00022475"/>
    </source>
</evidence>
<keyword evidence="3" id="KW-1003">Cell membrane</keyword>
<evidence type="ECO:0000256" key="1">
    <source>
        <dbReference type="ARBA" id="ARBA00004202"/>
    </source>
</evidence>
<dbReference type="PANTHER" id="PTHR43790">
    <property type="entry name" value="CARBOHYDRATE TRANSPORT ATP-BINDING PROTEIN MG119-RELATED"/>
    <property type="match status" value="1"/>
</dbReference>
<evidence type="ECO:0000259" key="10">
    <source>
        <dbReference type="PROSITE" id="PS50893"/>
    </source>
</evidence>
<dbReference type="Gene3D" id="3.40.50.300">
    <property type="entry name" value="P-loop containing nucleotide triphosphate hydrolases"/>
    <property type="match status" value="2"/>
</dbReference>